<accession>A0ABX7QX16</accession>
<sequence>MKSEACLAPTKAAIKKQEKGSNHFIARTHRLQQDRVKQLRERYRQLERTKEAAKKSPEVAKETVVAMYDLIDGLLISFTELYSVVEELVDKIESAPSTSRLKLSSSDSLLQLVLKDGNWFEAKEVSDHAGYRNVNKSSMPNRWKNDRRIFAIRHNGKDLFPGYALGDDGKPIESMHRVLEIFGRQKTPLAVAAWFANDNSWLSGAKPMDVIRRDPEKVIKAAKMEVEPIVHG</sequence>
<evidence type="ECO:0008006" key="4">
    <source>
        <dbReference type="Google" id="ProtNLM"/>
    </source>
</evidence>
<evidence type="ECO:0000256" key="1">
    <source>
        <dbReference type="SAM" id="Coils"/>
    </source>
</evidence>
<evidence type="ECO:0000313" key="3">
    <source>
        <dbReference type="Proteomes" id="UP000663207"/>
    </source>
</evidence>
<protein>
    <recommendedName>
        <fullName evidence="4">Antitoxin Xre/MbcA/ParS-like toxin-binding domain-containing protein</fullName>
    </recommendedName>
</protein>
<evidence type="ECO:0000313" key="2">
    <source>
        <dbReference type="EMBL" id="QSX35587.1"/>
    </source>
</evidence>
<keyword evidence="1" id="KW-0175">Coiled coil</keyword>
<dbReference type="EMBL" id="CP071502">
    <property type="protein sequence ID" value="QSX35587.1"/>
    <property type="molecule type" value="Genomic_DNA"/>
</dbReference>
<name>A0ABX7QX16_9GAMM</name>
<proteinExistence type="predicted"/>
<dbReference type="Proteomes" id="UP000663207">
    <property type="component" value="Chromosome"/>
</dbReference>
<feature type="coiled-coil region" evidence="1">
    <location>
        <begin position="29"/>
        <end position="56"/>
    </location>
</feature>
<gene>
    <name evidence="2" type="ORF">JYB85_09270</name>
</gene>
<reference evidence="2 3" key="1">
    <citation type="submission" date="2021-03" db="EMBL/GenBank/DDBJ databases">
        <title>Novel species identification of genus Shewanella.</title>
        <authorList>
            <person name="Liu G."/>
            <person name="Zhang Q."/>
        </authorList>
    </citation>
    <scope>NUCLEOTIDE SEQUENCE [LARGE SCALE GENOMIC DNA]</scope>
    <source>
        <strain evidence="2 3">FJAT-52962</strain>
    </source>
</reference>
<dbReference type="RefSeq" id="WP_207379087.1">
    <property type="nucleotide sequence ID" value="NZ_CP071502.1"/>
</dbReference>
<organism evidence="2 3">
    <name type="scientific">Shewanella sedimentimangrovi</name>
    <dbReference type="NCBI Taxonomy" id="2814293"/>
    <lineage>
        <taxon>Bacteria</taxon>
        <taxon>Pseudomonadati</taxon>
        <taxon>Pseudomonadota</taxon>
        <taxon>Gammaproteobacteria</taxon>
        <taxon>Alteromonadales</taxon>
        <taxon>Shewanellaceae</taxon>
        <taxon>Shewanella</taxon>
    </lineage>
</organism>
<keyword evidence="3" id="KW-1185">Reference proteome</keyword>